<dbReference type="CDD" id="cd01646">
    <property type="entry name" value="RT_Bac_retron_I"/>
    <property type="match status" value="1"/>
</dbReference>
<dbReference type="GO" id="GO:0003964">
    <property type="term" value="F:RNA-directed DNA polymerase activity"/>
    <property type="evidence" value="ECO:0007669"/>
    <property type="project" value="UniProtKB-KW"/>
</dbReference>
<gene>
    <name evidence="3" type="ORF">SAMN05421829_102376</name>
</gene>
<sequence>MKTPSAKNLMSINRLTTEDALCFSRRHLTAYYDTDFFPKPFEFGALWYKWEDVVRVLSSPGWQPFGNPIAIPWRKPRGGYRIVHQLDPVDSIVYAAAVHSVSDSIEASRQSRYKKVACSYRIKTDPYSFFVAGSGFSDYRARCEELAAQYRYVLATDISDFYNRIYLHRLENAVSIAAGDGQGKALENFLLSINNNTSQGIPVGPAASIVLSEAVLVDVDQYIIDRGMRHVRYVDDIRVFSDSKHALDVLLQEFTHYLHQNHRLGLVGEKTRIVESQLFLQEELQNQYQIEKLEILSEIEVGNPYGCESKIAPMELDEEAGATLLKSLERIERHEYLDLAVARAIMRRAKANKVKELAIHLIRKSNFYRPVINDLVLYLDAVTGPDNIHDICAAIQEMLFDQSFDDKATAEWFSWYVSKHRGLVSDDEARQVLSYSDGLRYRAAAAVTLGNVSWVRTHKDKVLNLGPWDRRAVIFAAQILARDERDKWLKSLSRNGSLSLLDKWMIEWVIAGAPEVPPLAAPPVASPVIGNEFLVDFDDDIPF</sequence>
<dbReference type="PANTHER" id="PTHR34047:SF8">
    <property type="entry name" value="PROTEIN YKFC"/>
    <property type="match status" value="1"/>
</dbReference>
<dbReference type="STRING" id="34027.SAMN05421829_102376"/>
<protein>
    <submittedName>
        <fullName evidence="3">Reverse transcriptase (RNA-dependent DNA polymerase)</fullName>
    </submittedName>
</protein>
<dbReference type="InterPro" id="IPR051083">
    <property type="entry name" value="GrpII_Intron_Splice-Mob/Def"/>
</dbReference>
<dbReference type="RefSeq" id="WP_084204956.1">
    <property type="nucleotide sequence ID" value="NZ_FTMD01000002.1"/>
</dbReference>
<dbReference type="PROSITE" id="PS50878">
    <property type="entry name" value="RT_POL"/>
    <property type="match status" value="1"/>
</dbReference>
<keyword evidence="3" id="KW-0808">Transferase</keyword>
<name>A0A1N6Q732_9RHOO</name>
<dbReference type="Proteomes" id="UP000186819">
    <property type="component" value="Unassembled WGS sequence"/>
</dbReference>
<evidence type="ECO:0000313" key="3">
    <source>
        <dbReference type="EMBL" id="SIQ12433.1"/>
    </source>
</evidence>
<keyword evidence="4" id="KW-1185">Reference proteome</keyword>
<feature type="domain" description="Reverse transcriptase" evidence="2">
    <location>
        <begin position="1"/>
        <end position="284"/>
    </location>
</feature>
<dbReference type="EMBL" id="FTMD01000002">
    <property type="protein sequence ID" value="SIQ12433.1"/>
    <property type="molecule type" value="Genomic_DNA"/>
</dbReference>
<dbReference type="OrthoDB" id="8068221at2"/>
<dbReference type="InterPro" id="IPR000477">
    <property type="entry name" value="RT_dom"/>
</dbReference>
<reference evidence="4" key="1">
    <citation type="submission" date="2017-01" db="EMBL/GenBank/DDBJ databases">
        <authorList>
            <person name="Varghese N."/>
            <person name="Submissions S."/>
        </authorList>
    </citation>
    <scope>NUCLEOTIDE SEQUENCE [LARGE SCALE GENOMIC DNA]</scope>
    <source>
        <strain evidence="4">ATCC 51758</strain>
    </source>
</reference>
<keyword evidence="3" id="KW-0548">Nucleotidyltransferase</keyword>
<evidence type="ECO:0000256" key="1">
    <source>
        <dbReference type="ARBA" id="ARBA00034120"/>
    </source>
</evidence>
<dbReference type="PANTHER" id="PTHR34047">
    <property type="entry name" value="NUCLEAR INTRON MATURASE 1, MITOCHONDRIAL-RELATED"/>
    <property type="match status" value="1"/>
</dbReference>
<dbReference type="AlphaFoldDB" id="A0A1N6Q732"/>
<evidence type="ECO:0000313" key="4">
    <source>
        <dbReference type="Proteomes" id="UP000186819"/>
    </source>
</evidence>
<organism evidence="3 4">
    <name type="scientific">Aromatoleum tolulyticum</name>
    <dbReference type="NCBI Taxonomy" id="34027"/>
    <lineage>
        <taxon>Bacteria</taxon>
        <taxon>Pseudomonadati</taxon>
        <taxon>Pseudomonadota</taxon>
        <taxon>Betaproteobacteria</taxon>
        <taxon>Rhodocyclales</taxon>
        <taxon>Rhodocyclaceae</taxon>
        <taxon>Aromatoleum</taxon>
    </lineage>
</organism>
<proteinExistence type="inferred from homology"/>
<comment type="similarity">
    <text evidence="1">Belongs to the bacterial reverse transcriptase family.</text>
</comment>
<dbReference type="Pfam" id="PF00078">
    <property type="entry name" value="RVT_1"/>
    <property type="match status" value="1"/>
</dbReference>
<keyword evidence="3" id="KW-0695">RNA-directed DNA polymerase</keyword>
<accession>A0A1N6Q732</accession>
<evidence type="ECO:0000259" key="2">
    <source>
        <dbReference type="PROSITE" id="PS50878"/>
    </source>
</evidence>